<comment type="caution">
    <text evidence="1">The sequence shown here is derived from an EMBL/GenBank/DDBJ whole genome shotgun (WGS) entry which is preliminary data.</text>
</comment>
<dbReference type="Pfam" id="PF08922">
    <property type="entry name" value="DUF1905"/>
    <property type="match status" value="1"/>
</dbReference>
<dbReference type="EMBL" id="JACHVQ010000001">
    <property type="protein sequence ID" value="MBB2890911.1"/>
    <property type="molecule type" value="Genomic_DNA"/>
</dbReference>
<gene>
    <name evidence="1" type="ORF">FHU39_000895</name>
</gene>
<evidence type="ECO:0000313" key="2">
    <source>
        <dbReference type="Proteomes" id="UP000559182"/>
    </source>
</evidence>
<name>A0A839N837_9MICO</name>
<dbReference type="Gene3D" id="2.40.30.100">
    <property type="entry name" value="AF2212/PG0164-like"/>
    <property type="match status" value="1"/>
</dbReference>
<dbReference type="InterPro" id="IPR015018">
    <property type="entry name" value="DUF1905"/>
</dbReference>
<dbReference type="Proteomes" id="UP000559182">
    <property type="component" value="Unassembled WGS sequence"/>
</dbReference>
<dbReference type="InterPro" id="IPR037079">
    <property type="entry name" value="AF2212/PG0164-like_sf"/>
</dbReference>
<reference evidence="1 2" key="1">
    <citation type="submission" date="2020-08" db="EMBL/GenBank/DDBJ databases">
        <title>Sequencing the genomes of 1000 actinobacteria strains.</title>
        <authorList>
            <person name="Klenk H.-P."/>
        </authorList>
    </citation>
    <scope>NUCLEOTIDE SEQUENCE [LARGE SCALE GENOMIC DNA]</scope>
    <source>
        <strain evidence="1 2">DSM 105369</strain>
    </source>
</reference>
<dbReference type="RefSeq" id="WP_183319251.1">
    <property type="nucleotide sequence ID" value="NZ_JACHVQ010000001.1"/>
</dbReference>
<sequence>MDFDFDAEIIEWRGPAPYLFAPLPPDAVDEIAGAATDLSYGWGCIRATGRVGDTDFSTSLFPRDGGYLMPVKTAVQRAEDVGLGDVIHIELSVGD</sequence>
<accession>A0A839N837</accession>
<organism evidence="1 2">
    <name type="scientific">Flexivirga oryzae</name>
    <dbReference type="NCBI Taxonomy" id="1794944"/>
    <lineage>
        <taxon>Bacteria</taxon>
        <taxon>Bacillati</taxon>
        <taxon>Actinomycetota</taxon>
        <taxon>Actinomycetes</taxon>
        <taxon>Micrococcales</taxon>
        <taxon>Dermacoccaceae</taxon>
        <taxon>Flexivirga</taxon>
    </lineage>
</organism>
<evidence type="ECO:0008006" key="3">
    <source>
        <dbReference type="Google" id="ProtNLM"/>
    </source>
</evidence>
<dbReference type="AlphaFoldDB" id="A0A839N837"/>
<proteinExistence type="predicted"/>
<dbReference type="SUPFAM" id="SSF141694">
    <property type="entry name" value="AF2212/PG0164-like"/>
    <property type="match status" value="1"/>
</dbReference>
<evidence type="ECO:0000313" key="1">
    <source>
        <dbReference type="EMBL" id="MBB2890911.1"/>
    </source>
</evidence>
<keyword evidence="2" id="KW-1185">Reference proteome</keyword>
<protein>
    <recommendedName>
        <fullName evidence="3">DUF1905 domain-containing protein</fullName>
    </recommendedName>
</protein>